<sequence length="106" mass="11562">MASWDKTLKVWDVATGECVATLKGHSSDVSSVAVFPDGRRVVSGSWDNTLKVWGIETGKCVATLEGHSGEVRCGVHCTFAMIWLRCRSSALQSLFRSRSKNSSHGF</sequence>
<evidence type="ECO:0000256" key="3">
    <source>
        <dbReference type="PROSITE-ProRule" id="PRU00221"/>
    </source>
</evidence>
<evidence type="ECO:0000256" key="2">
    <source>
        <dbReference type="ARBA" id="ARBA00022737"/>
    </source>
</evidence>
<dbReference type="SUPFAM" id="SSF50978">
    <property type="entry name" value="WD40 repeat-like"/>
    <property type="match status" value="1"/>
</dbReference>
<dbReference type="Pfam" id="PF00400">
    <property type="entry name" value="WD40"/>
    <property type="match status" value="1"/>
</dbReference>
<dbReference type="PROSITE" id="PS50294">
    <property type="entry name" value="WD_REPEATS_REGION"/>
    <property type="match status" value="1"/>
</dbReference>
<accession>A0A7S4A1M8</accession>
<dbReference type="SMART" id="SM00320">
    <property type="entry name" value="WD40"/>
    <property type="match status" value="1"/>
</dbReference>
<proteinExistence type="predicted"/>
<dbReference type="EMBL" id="HBIW01019025">
    <property type="protein sequence ID" value="CAE0700935.1"/>
    <property type="molecule type" value="Transcribed_RNA"/>
</dbReference>
<dbReference type="PROSITE" id="PS50082">
    <property type="entry name" value="WD_REPEATS_2"/>
    <property type="match status" value="2"/>
</dbReference>
<keyword evidence="2" id="KW-0677">Repeat</keyword>
<dbReference type="Gene3D" id="2.130.10.10">
    <property type="entry name" value="YVTN repeat-like/Quinoprotein amine dehydrogenase"/>
    <property type="match status" value="1"/>
</dbReference>
<feature type="repeat" description="WD" evidence="3">
    <location>
        <begin position="1"/>
        <end position="21"/>
    </location>
</feature>
<organism evidence="4">
    <name type="scientific">Pelagomonas calceolata</name>
    <dbReference type="NCBI Taxonomy" id="35677"/>
    <lineage>
        <taxon>Eukaryota</taxon>
        <taxon>Sar</taxon>
        <taxon>Stramenopiles</taxon>
        <taxon>Ochrophyta</taxon>
        <taxon>Pelagophyceae</taxon>
        <taxon>Pelagomonadales</taxon>
        <taxon>Pelagomonadaceae</taxon>
        <taxon>Pelagomonas</taxon>
    </lineage>
</organism>
<keyword evidence="1 3" id="KW-0853">WD repeat</keyword>
<feature type="repeat" description="WD" evidence="3">
    <location>
        <begin position="22"/>
        <end position="63"/>
    </location>
</feature>
<dbReference type="PANTHER" id="PTHR19848:SF8">
    <property type="entry name" value="F-BOX AND WD REPEAT DOMAIN CONTAINING 7"/>
    <property type="match status" value="1"/>
</dbReference>
<protein>
    <submittedName>
        <fullName evidence="4">Uncharacterized protein</fullName>
    </submittedName>
</protein>
<dbReference type="InterPro" id="IPR015943">
    <property type="entry name" value="WD40/YVTN_repeat-like_dom_sf"/>
</dbReference>
<dbReference type="InterPro" id="IPR001680">
    <property type="entry name" value="WD40_rpt"/>
</dbReference>
<name>A0A7S4A1M8_9STRA</name>
<evidence type="ECO:0000313" key="4">
    <source>
        <dbReference type="EMBL" id="CAE0700935.1"/>
    </source>
</evidence>
<evidence type="ECO:0000256" key="1">
    <source>
        <dbReference type="ARBA" id="ARBA00022574"/>
    </source>
</evidence>
<dbReference type="PANTHER" id="PTHR19848">
    <property type="entry name" value="WD40 REPEAT PROTEIN"/>
    <property type="match status" value="1"/>
</dbReference>
<reference evidence="4" key="1">
    <citation type="submission" date="2021-01" db="EMBL/GenBank/DDBJ databases">
        <authorList>
            <person name="Corre E."/>
            <person name="Pelletier E."/>
            <person name="Niang G."/>
            <person name="Scheremetjew M."/>
            <person name="Finn R."/>
            <person name="Kale V."/>
            <person name="Holt S."/>
            <person name="Cochrane G."/>
            <person name="Meng A."/>
            <person name="Brown T."/>
            <person name="Cohen L."/>
        </authorList>
    </citation>
    <scope>NUCLEOTIDE SEQUENCE</scope>
    <source>
        <strain evidence="4">CCMP1756</strain>
    </source>
</reference>
<dbReference type="InterPro" id="IPR036322">
    <property type="entry name" value="WD40_repeat_dom_sf"/>
</dbReference>
<dbReference type="AlphaFoldDB" id="A0A7S4A1M8"/>
<gene>
    <name evidence="4" type="ORF">PCAL00307_LOCUS16371</name>
</gene>